<dbReference type="RefSeq" id="WP_070174604.1">
    <property type="nucleotide sequence ID" value="NZ_BMJR01000007.1"/>
</dbReference>
<dbReference type="EMBL" id="MJIC01000002">
    <property type="protein sequence ID" value="OFI36197.1"/>
    <property type="molecule type" value="Genomic_DNA"/>
</dbReference>
<feature type="signal peptide" evidence="1">
    <location>
        <begin position="1"/>
        <end position="18"/>
    </location>
</feature>
<dbReference type="Proteomes" id="UP000176037">
    <property type="component" value="Unassembled WGS sequence"/>
</dbReference>
<evidence type="ECO:0000256" key="1">
    <source>
        <dbReference type="SAM" id="SignalP"/>
    </source>
</evidence>
<accession>A0A1E8FJT1</accession>
<gene>
    <name evidence="2" type="ORF">BFC17_08725</name>
</gene>
<sequence length="128" mass="13805">MQRLNVKALIGCVSLALASGCAPTSVQPAQPATVTALSTSQKQQLETVISDWFGGVKVTLADNAFTDSSSVSIERREHLDNQGNPIEGRHNNAVYSFSLLKQGQDCWLQNERTSQKVLLNGITCDTAL</sequence>
<organism evidence="2 3">
    <name type="scientific">Alteromonas lipolytica</name>
    <dbReference type="NCBI Taxonomy" id="1856405"/>
    <lineage>
        <taxon>Bacteria</taxon>
        <taxon>Pseudomonadati</taxon>
        <taxon>Pseudomonadota</taxon>
        <taxon>Gammaproteobacteria</taxon>
        <taxon>Alteromonadales</taxon>
        <taxon>Alteromonadaceae</taxon>
        <taxon>Alteromonas/Salinimonas group</taxon>
        <taxon>Alteromonas</taxon>
    </lineage>
</organism>
<keyword evidence="1" id="KW-0732">Signal</keyword>
<evidence type="ECO:0000313" key="3">
    <source>
        <dbReference type="Proteomes" id="UP000176037"/>
    </source>
</evidence>
<feature type="chain" id="PRO_5009214501" evidence="1">
    <location>
        <begin position="19"/>
        <end position="128"/>
    </location>
</feature>
<reference evidence="2 3" key="1">
    <citation type="submission" date="2016-09" db="EMBL/GenBank/DDBJ databases">
        <title>Alteromonas lipolytica, a new species isolated from sea water.</title>
        <authorList>
            <person name="Wu Y.-H."/>
            <person name="Cheng H."/>
            <person name="Xu X.-W."/>
        </authorList>
    </citation>
    <scope>NUCLEOTIDE SEQUENCE [LARGE SCALE GENOMIC DNA]</scope>
    <source>
        <strain evidence="2 3">JW12</strain>
    </source>
</reference>
<name>A0A1E8FJT1_9ALTE</name>
<dbReference type="PROSITE" id="PS51257">
    <property type="entry name" value="PROKAR_LIPOPROTEIN"/>
    <property type="match status" value="1"/>
</dbReference>
<dbReference type="STRING" id="1856405.BFC17_08725"/>
<evidence type="ECO:0000313" key="2">
    <source>
        <dbReference type="EMBL" id="OFI36197.1"/>
    </source>
</evidence>
<keyword evidence="3" id="KW-1185">Reference proteome</keyword>
<dbReference type="OrthoDB" id="5769140at2"/>
<comment type="caution">
    <text evidence="2">The sequence shown here is derived from an EMBL/GenBank/DDBJ whole genome shotgun (WGS) entry which is preliminary data.</text>
</comment>
<dbReference type="AlphaFoldDB" id="A0A1E8FJT1"/>
<proteinExistence type="predicted"/>
<protein>
    <submittedName>
        <fullName evidence="2">Uncharacterized protein</fullName>
    </submittedName>
</protein>